<gene>
    <name evidence="1" type="ORF">C7Y47_11940</name>
</gene>
<accession>A0A544UIG2</accession>
<dbReference type="RefSeq" id="WP_142508985.1">
    <property type="nucleotide sequence ID" value="NZ_SADV01000008.1"/>
</dbReference>
<dbReference type="InterPro" id="IPR043519">
    <property type="entry name" value="NT_sf"/>
</dbReference>
<dbReference type="AlphaFoldDB" id="A0A544UIG2"/>
<dbReference type="SUPFAM" id="SSF81301">
    <property type="entry name" value="Nucleotidyltransferase"/>
    <property type="match status" value="1"/>
</dbReference>
<protein>
    <recommendedName>
        <fullName evidence="3">Nucleotidyltransferase domain-containing protein</fullName>
    </recommendedName>
</protein>
<dbReference type="Proteomes" id="UP000317944">
    <property type="component" value="Unassembled WGS sequence"/>
</dbReference>
<comment type="caution">
    <text evidence="1">The sequence shown here is derived from an EMBL/GenBank/DDBJ whole genome shotgun (WGS) entry which is preliminary data.</text>
</comment>
<evidence type="ECO:0000313" key="2">
    <source>
        <dbReference type="Proteomes" id="UP000317944"/>
    </source>
</evidence>
<organism evidence="1 2">
    <name type="scientific">Lysinibacillus sphaericus</name>
    <name type="common">Bacillus sphaericus</name>
    <dbReference type="NCBI Taxonomy" id="1421"/>
    <lineage>
        <taxon>Bacteria</taxon>
        <taxon>Bacillati</taxon>
        <taxon>Bacillota</taxon>
        <taxon>Bacilli</taxon>
        <taxon>Bacillales</taxon>
        <taxon>Bacillaceae</taxon>
        <taxon>Lysinibacillus</taxon>
    </lineage>
</organism>
<evidence type="ECO:0000313" key="1">
    <source>
        <dbReference type="EMBL" id="TQR32828.1"/>
    </source>
</evidence>
<proteinExistence type="predicted"/>
<reference evidence="1 2" key="1">
    <citation type="submission" date="2018-03" db="EMBL/GenBank/DDBJ databases">
        <title>Aerobic endospore-forming bacteria genome sequencing and assembly.</title>
        <authorList>
            <person name="Cavalcante D.A."/>
            <person name="Driks A."/>
            <person name="Putonti C."/>
            <person name="De-Souza M.T."/>
        </authorList>
    </citation>
    <scope>NUCLEOTIDE SEQUENCE [LARGE SCALE GENOMIC DNA]</scope>
    <source>
        <strain evidence="1 2">SDF0037</strain>
    </source>
</reference>
<dbReference type="OrthoDB" id="2861242at2"/>
<evidence type="ECO:0008006" key="3">
    <source>
        <dbReference type="Google" id="ProtNLM"/>
    </source>
</evidence>
<dbReference type="EMBL" id="SADV01000008">
    <property type="protein sequence ID" value="TQR32828.1"/>
    <property type="molecule type" value="Genomic_DNA"/>
</dbReference>
<sequence length="275" mass="31602">MIELLPISKKIAKEKILEKVNFCSNDFVFLSGSLIQGIGNTKSDLDVFVVVNDFERLKSDPSIVYDHNALKISFEDIEGIGCDIEYWSLSTVNSLLKQLNSIDFSDSTKRTLNLLSIDGTDFEHLSSFLHRFIVSEPIYNEHMYGEYKAEINMDNYFRLMARCYINTIDNTYDDIMGNLIKGEQETSLILAKNTLITAVSVYLYSRKISLDREKWAYTLLKKHSDLDNESQKILMQFNELYFGGDTDLTYEKKIEDCLYFINNVVNKAGKNLGGM</sequence>
<name>A0A544UIG2_LYSSH</name>